<feature type="compositionally biased region" description="Low complexity" evidence="1">
    <location>
        <begin position="301"/>
        <end position="316"/>
    </location>
</feature>
<dbReference type="KEGG" id="kdj:28964621"/>
<feature type="compositionally biased region" description="Polar residues" evidence="1">
    <location>
        <begin position="1367"/>
        <end position="1383"/>
    </location>
</feature>
<feature type="region of interest" description="Disordered" evidence="1">
    <location>
        <begin position="662"/>
        <end position="703"/>
    </location>
</feature>
<feature type="compositionally biased region" description="Polar residues" evidence="1">
    <location>
        <begin position="952"/>
        <end position="963"/>
    </location>
</feature>
<name>A0AAJ8KII5_9TREE</name>
<dbReference type="InterPro" id="IPR003163">
    <property type="entry name" value="Tscrpt_reg_HTH_APSES-type"/>
</dbReference>
<feature type="domain" description="HTH APSES-type" evidence="2">
    <location>
        <begin position="1219"/>
        <end position="1339"/>
    </location>
</feature>
<feature type="region of interest" description="Disordered" evidence="1">
    <location>
        <begin position="288"/>
        <end position="397"/>
    </location>
</feature>
<feature type="compositionally biased region" description="Low complexity" evidence="1">
    <location>
        <begin position="1408"/>
        <end position="1423"/>
    </location>
</feature>
<feature type="compositionally biased region" description="Low complexity" evidence="1">
    <location>
        <begin position="1107"/>
        <end position="1128"/>
    </location>
</feature>
<dbReference type="InterPro" id="IPR057511">
    <property type="entry name" value="WH_GDS1"/>
</dbReference>
<proteinExistence type="predicted"/>
<dbReference type="Proteomes" id="UP000078595">
    <property type="component" value="Chromosome 1"/>
</dbReference>
<feature type="compositionally biased region" description="Polar residues" evidence="1">
    <location>
        <begin position="872"/>
        <end position="882"/>
    </location>
</feature>
<reference evidence="3" key="1">
    <citation type="submission" date="2013-07" db="EMBL/GenBank/DDBJ databases">
        <authorList>
            <consortium name="The Broad Institute Genome Sequencing Platform"/>
            <person name="Cuomo C."/>
            <person name="Litvintseva A."/>
            <person name="Chen Y."/>
            <person name="Heitman J."/>
            <person name="Sun S."/>
            <person name="Springer D."/>
            <person name="Dromer F."/>
            <person name="Young S.K."/>
            <person name="Zeng Q."/>
            <person name="Gargeya S."/>
            <person name="Fitzgerald M."/>
            <person name="Abouelleil A."/>
            <person name="Alvarado L."/>
            <person name="Berlin A.M."/>
            <person name="Chapman S.B."/>
            <person name="Dewar J."/>
            <person name="Goldberg J."/>
            <person name="Griggs A."/>
            <person name="Gujja S."/>
            <person name="Hansen M."/>
            <person name="Howarth C."/>
            <person name="Imamovic A."/>
            <person name="Larimer J."/>
            <person name="McCowan C."/>
            <person name="Murphy C."/>
            <person name="Pearson M."/>
            <person name="Priest M."/>
            <person name="Roberts A."/>
            <person name="Saif S."/>
            <person name="Shea T."/>
            <person name="Sykes S."/>
            <person name="Wortman J."/>
            <person name="Nusbaum C."/>
            <person name="Birren B."/>
        </authorList>
    </citation>
    <scope>NUCLEOTIDE SEQUENCE</scope>
    <source>
        <strain evidence="3">CBS 10117</strain>
    </source>
</reference>
<evidence type="ECO:0000256" key="1">
    <source>
        <dbReference type="SAM" id="MobiDB-lite"/>
    </source>
</evidence>
<feature type="region of interest" description="Disordered" evidence="1">
    <location>
        <begin position="233"/>
        <end position="276"/>
    </location>
</feature>
<dbReference type="Pfam" id="PF25318">
    <property type="entry name" value="WHD_GDS1"/>
    <property type="match status" value="1"/>
</dbReference>
<feature type="compositionally biased region" description="Low complexity" evidence="1">
    <location>
        <begin position="37"/>
        <end position="57"/>
    </location>
</feature>
<evidence type="ECO:0000259" key="2">
    <source>
        <dbReference type="PROSITE" id="PS51299"/>
    </source>
</evidence>
<reference evidence="3" key="2">
    <citation type="submission" date="2024-02" db="EMBL/GenBank/DDBJ databases">
        <title>Comparative genomics of Cryptococcus and Kwoniella reveals pathogenesis evolution and contrasting modes of karyotype evolution via chromosome fusion or intercentromeric recombination.</title>
        <authorList>
            <person name="Coelho M.A."/>
            <person name="David-Palma M."/>
            <person name="Shea T."/>
            <person name="Bowers K."/>
            <person name="McGinley-Smith S."/>
            <person name="Mohammad A.W."/>
            <person name="Gnirke A."/>
            <person name="Yurkov A.M."/>
            <person name="Nowrousian M."/>
            <person name="Sun S."/>
            <person name="Cuomo C.A."/>
            <person name="Heitman J."/>
        </authorList>
    </citation>
    <scope>NUCLEOTIDE SEQUENCE</scope>
    <source>
        <strain evidence="3">CBS 10117</strain>
    </source>
</reference>
<feature type="region of interest" description="Disordered" evidence="1">
    <location>
        <begin position="1102"/>
        <end position="1197"/>
    </location>
</feature>
<accession>A0AAJ8KII5</accession>
<feature type="region of interest" description="Disordered" evidence="1">
    <location>
        <begin position="1362"/>
        <end position="1522"/>
    </location>
</feature>
<protein>
    <recommendedName>
        <fullName evidence="2">HTH APSES-type domain-containing protein</fullName>
    </recommendedName>
</protein>
<feature type="region of interest" description="Disordered" evidence="1">
    <location>
        <begin position="940"/>
        <end position="1036"/>
    </location>
</feature>
<organism evidence="3 4">
    <name type="scientific">Kwoniella dejecticola CBS 10117</name>
    <dbReference type="NCBI Taxonomy" id="1296121"/>
    <lineage>
        <taxon>Eukaryota</taxon>
        <taxon>Fungi</taxon>
        <taxon>Dikarya</taxon>
        <taxon>Basidiomycota</taxon>
        <taxon>Agaricomycotina</taxon>
        <taxon>Tremellomycetes</taxon>
        <taxon>Tremellales</taxon>
        <taxon>Cryptococcaceae</taxon>
        <taxon>Kwoniella</taxon>
    </lineage>
</organism>
<keyword evidence="4" id="KW-1185">Reference proteome</keyword>
<feature type="compositionally biased region" description="Low complexity" evidence="1">
    <location>
        <begin position="683"/>
        <end position="694"/>
    </location>
</feature>
<feature type="compositionally biased region" description="Polar residues" evidence="1">
    <location>
        <begin position="1394"/>
        <end position="1407"/>
    </location>
</feature>
<dbReference type="SUPFAM" id="SSF54616">
    <property type="entry name" value="DNA-binding domain of Mlu1-box binding protein MBP1"/>
    <property type="match status" value="1"/>
</dbReference>
<feature type="compositionally biased region" description="Pro residues" evidence="1">
    <location>
        <begin position="1129"/>
        <end position="1142"/>
    </location>
</feature>
<dbReference type="InterPro" id="IPR036887">
    <property type="entry name" value="HTH_APSES_sf"/>
</dbReference>
<feature type="compositionally biased region" description="Basic and acidic residues" evidence="1">
    <location>
        <begin position="254"/>
        <end position="268"/>
    </location>
</feature>
<feature type="compositionally biased region" description="Low complexity" evidence="1">
    <location>
        <begin position="1461"/>
        <end position="1475"/>
    </location>
</feature>
<feature type="region of interest" description="Disordered" evidence="1">
    <location>
        <begin position="778"/>
        <end position="811"/>
    </location>
</feature>
<feature type="compositionally biased region" description="Low complexity" evidence="1">
    <location>
        <begin position="13"/>
        <end position="30"/>
    </location>
</feature>
<dbReference type="EMBL" id="CP144530">
    <property type="protein sequence ID" value="WWC58378.1"/>
    <property type="molecule type" value="Genomic_DNA"/>
</dbReference>
<dbReference type="GeneID" id="28964621"/>
<feature type="compositionally biased region" description="Polar residues" evidence="1">
    <location>
        <begin position="1025"/>
        <end position="1036"/>
    </location>
</feature>
<dbReference type="GO" id="GO:0003677">
    <property type="term" value="F:DNA binding"/>
    <property type="evidence" value="ECO:0007669"/>
    <property type="project" value="InterPro"/>
</dbReference>
<gene>
    <name evidence="3" type="ORF">I303_100918</name>
</gene>
<feature type="compositionally biased region" description="Pro residues" evidence="1">
    <location>
        <begin position="1"/>
        <end position="12"/>
    </location>
</feature>
<evidence type="ECO:0000313" key="4">
    <source>
        <dbReference type="Proteomes" id="UP000078595"/>
    </source>
</evidence>
<feature type="region of interest" description="Disordered" evidence="1">
    <location>
        <begin position="1"/>
        <end position="95"/>
    </location>
</feature>
<feature type="compositionally biased region" description="Low complexity" evidence="1">
    <location>
        <begin position="1384"/>
        <end position="1393"/>
    </location>
</feature>
<dbReference type="Gene3D" id="3.10.260.10">
    <property type="entry name" value="Transcription regulator HTH, APSES-type DNA-binding domain"/>
    <property type="match status" value="1"/>
</dbReference>
<feature type="compositionally biased region" description="Basic and acidic residues" evidence="1">
    <location>
        <begin position="859"/>
        <end position="871"/>
    </location>
</feature>
<dbReference type="PROSITE" id="PS51299">
    <property type="entry name" value="HTH_APSES"/>
    <property type="match status" value="1"/>
</dbReference>
<feature type="compositionally biased region" description="Low complexity" evidence="1">
    <location>
        <begin position="1143"/>
        <end position="1183"/>
    </location>
</feature>
<feature type="region of interest" description="Disordered" evidence="1">
    <location>
        <begin position="859"/>
        <end position="882"/>
    </location>
</feature>
<feature type="compositionally biased region" description="Polar residues" evidence="1">
    <location>
        <begin position="1004"/>
        <end position="1013"/>
    </location>
</feature>
<dbReference type="RefSeq" id="XP_065824297.1">
    <property type="nucleotide sequence ID" value="XM_065968225.1"/>
</dbReference>
<sequence>MARPIRPAPAPPNGSSSTTSTPSASTPRTSSRQHKPSAAALASASSTQAASTVSTPFTPGPSTPSQAGLSGKGRASSTVEAKAHGLRSIGGAGERTPCPFPAQYGGKEKCGLMEEDEADEVLMGILASIAYYDNRALSVEEIASTCFQQGWLRPPSAAIEPTTPINNSIRSYLKRCERNRRHCLLAKHQLAGSVVEQVLQPALHPNAFDDTVRPKGTVWFLLGGTGKSKWKSPFEGIEVPKMPPRKPAPKKIQPQKENRVVKSEEKKVGTVQKGKAKVPAPVKIRLVLNGPAAGEEEPTSETESSLRSRSASVSQEPVGLGLAQPISLPQMKSSRKSKPRRPRDILDSSSDSDTSDSEMEFDIPGPSRLIRRTTSLRKVPPPLALGGSPRVHSSSRLPQHSPFMDIFYPSPIIPSSPFQPHASPFPSHSLDNTTWVARHDPFYSQFETSSSSSDDEMRETTWGMDSEILVKAVDGNEDAHPSWSMDEDETKVKEATDALRVLFPLSSPDDDAVLDSKLRLNQLDNRPSLFESPGSNAAAMHNQLKADDAGGISLNTWIANSSPQASPNLRTYKNLAPPIDVSPTQHLSKLRSSFDPEEMEVDDETPWLDESGELPVKAEDTFSDVDLNSTIGDAPTPEHDRHLHTALWAQEAAAIRIKQEPEDYPSPLTTEPDDQSAADYRGSRASSTPSSGSSELPPFEIECDNGRMGVDDVILGPESVTVEELDGWLPAQLKADKTPHRGRASKNRNHPLRCSGNWGGIGVCSALANIVKPAVRNRSVKSNATARRRKSSPPPQVIDISSRLTPDTDMEGEVDDAIGTADLEQAKIEADAREEQHRKACKEKAEQQKAMMEAIRESVRSEQRDHQHQKQDAMSTPWSESNNAPWGTASTDSLQIVTPGALSPMALFGMSNLNLGTPINGCMAVDPKALVSPPLQPAFGFPSMPTPPQSLDMGSQNLGSAFSQKEGKKSVKLKPSPTSAAPKGAQAQISPAAPALVPPKPTTPAHSANVSPQPTRPVTPASVHGPSTASTPNTKAASRLQAIAPAPPRALTPSPTPAPAAVQVPVQPTAITVTSASAPNEKSTAIVALPTRLPVEVATAPRASPNAAPVVVPTSSTTPVSTLTTARPVQPPAPPTATPPNEPANVSSKTTPSPASATSSTKATVIPTSSATSGAATPAATGSMPPPANGNGNGNSNGKSGAKLATITKALCPGVDACVVDNIPVYAHVFEGKAGQGRQVLLRRLDTDFVNANALLAALGVPESKYAEYFDHPISPVRMAARHIIPTSDADGEFSPGVSGIWVHLSEAKDFARRAKLKENSLLASLLRGDLFQLFAALAGIKPDHPPSEVFGLPFLTRPPPRAAANTRLSSVNSKSAPNLTELSTSTSMSSSTPANQQQLSRQGQASTGLNTPTTMTGCTTKGPLVRSAPPTPPDGCPGPKRRRATISSPLAKKPGVQPLTTTAPSTPTSASTPSVVNYKAQPNFHTSSSATPAAGTRMSVAAQKRATRASISGAVPKPSVK</sequence>
<evidence type="ECO:0000313" key="3">
    <source>
        <dbReference type="EMBL" id="WWC58378.1"/>
    </source>
</evidence>